<dbReference type="InterPro" id="IPR037185">
    <property type="entry name" value="EmrE-like"/>
</dbReference>
<proteinExistence type="predicted"/>
<evidence type="ECO:0000256" key="3">
    <source>
        <dbReference type="ARBA" id="ARBA00022989"/>
    </source>
</evidence>
<dbReference type="Pfam" id="PF00892">
    <property type="entry name" value="EamA"/>
    <property type="match status" value="2"/>
</dbReference>
<comment type="subcellular location">
    <subcellularLocation>
        <location evidence="1">Membrane</location>
        <topology evidence="1">Multi-pass membrane protein</topology>
    </subcellularLocation>
</comment>
<evidence type="ECO:0000256" key="2">
    <source>
        <dbReference type="ARBA" id="ARBA00022692"/>
    </source>
</evidence>
<feature type="transmembrane region" description="Helical" evidence="5">
    <location>
        <begin position="256"/>
        <end position="274"/>
    </location>
</feature>
<feature type="domain" description="EamA" evidence="6">
    <location>
        <begin position="4"/>
        <end position="134"/>
    </location>
</feature>
<evidence type="ECO:0000256" key="1">
    <source>
        <dbReference type="ARBA" id="ARBA00004141"/>
    </source>
</evidence>
<protein>
    <recommendedName>
        <fullName evidence="6">EamA domain-containing protein</fullName>
    </recommendedName>
</protein>
<dbReference type="GO" id="GO:0016020">
    <property type="term" value="C:membrane"/>
    <property type="evidence" value="ECO:0007669"/>
    <property type="project" value="UniProtKB-SubCell"/>
</dbReference>
<feature type="transmembrane region" description="Helical" evidence="5">
    <location>
        <begin position="141"/>
        <end position="160"/>
    </location>
</feature>
<evidence type="ECO:0000256" key="5">
    <source>
        <dbReference type="SAM" id="Phobius"/>
    </source>
</evidence>
<feature type="transmembrane region" description="Helical" evidence="5">
    <location>
        <begin position="93"/>
        <end position="110"/>
    </location>
</feature>
<feature type="transmembrane region" description="Helical" evidence="5">
    <location>
        <begin position="117"/>
        <end position="135"/>
    </location>
</feature>
<evidence type="ECO:0000313" key="7">
    <source>
        <dbReference type="EMBL" id="SVA68538.1"/>
    </source>
</evidence>
<evidence type="ECO:0000256" key="4">
    <source>
        <dbReference type="ARBA" id="ARBA00023136"/>
    </source>
</evidence>
<feature type="transmembrane region" description="Helical" evidence="5">
    <location>
        <begin position="202"/>
        <end position="221"/>
    </location>
</feature>
<dbReference type="PANTHER" id="PTHR22911">
    <property type="entry name" value="ACYL-MALONYL CONDENSING ENZYME-RELATED"/>
    <property type="match status" value="1"/>
</dbReference>
<keyword evidence="2 5" id="KW-0812">Transmembrane</keyword>
<dbReference type="PANTHER" id="PTHR22911:SF6">
    <property type="entry name" value="SOLUTE CARRIER FAMILY 35 MEMBER G1"/>
    <property type="match status" value="1"/>
</dbReference>
<dbReference type="AlphaFoldDB" id="A0A381XUZ0"/>
<keyword evidence="4 5" id="KW-0472">Membrane</keyword>
<feature type="transmembrane region" description="Helical" evidence="5">
    <location>
        <begin position="233"/>
        <end position="250"/>
    </location>
</feature>
<name>A0A381XUZ0_9ZZZZ</name>
<accession>A0A381XUZ0</accession>
<sequence length="283" mass="32415">MKAIILNLTAWSLLPIMDGMAKYLSYEMHFIQIVWGRYFFMILISLPLTYFFFKKYLRWPRSINLQLARSIFLFLSTIFFFYAISVISLAKSLALAFIYPFIVTLLSSFVLKEKVDFQRWCAVIIGFIGALIIIQPGFIKINLATLAGLGTGIAYAFYMISTRKLTSIDNPLLTLNFTGLFGAVIISFIVPFFWIMPNFNQWLLMIGLAAVGTLGHFFLILSLNYAEASKLSPLSYFEIVNNVIIGYYFFGDFPNNWLWLGLLFIISSGIFISLREARGRLTK</sequence>
<evidence type="ECO:0000259" key="6">
    <source>
        <dbReference type="Pfam" id="PF00892"/>
    </source>
</evidence>
<keyword evidence="3 5" id="KW-1133">Transmembrane helix</keyword>
<dbReference type="SUPFAM" id="SSF103481">
    <property type="entry name" value="Multidrug resistance efflux transporter EmrE"/>
    <property type="match status" value="2"/>
</dbReference>
<gene>
    <name evidence="7" type="ORF">METZ01_LOCUS121392</name>
</gene>
<feature type="domain" description="EamA" evidence="6">
    <location>
        <begin position="145"/>
        <end position="273"/>
    </location>
</feature>
<feature type="transmembrane region" description="Helical" evidence="5">
    <location>
        <begin position="172"/>
        <end position="196"/>
    </location>
</feature>
<dbReference type="EMBL" id="UINC01016466">
    <property type="protein sequence ID" value="SVA68538.1"/>
    <property type="molecule type" value="Genomic_DNA"/>
</dbReference>
<dbReference type="Gene3D" id="1.10.3730.20">
    <property type="match status" value="1"/>
</dbReference>
<feature type="transmembrane region" description="Helical" evidence="5">
    <location>
        <begin position="65"/>
        <end position="87"/>
    </location>
</feature>
<dbReference type="InterPro" id="IPR000620">
    <property type="entry name" value="EamA_dom"/>
</dbReference>
<reference evidence="7" key="1">
    <citation type="submission" date="2018-05" db="EMBL/GenBank/DDBJ databases">
        <authorList>
            <person name="Lanie J.A."/>
            <person name="Ng W.-L."/>
            <person name="Kazmierczak K.M."/>
            <person name="Andrzejewski T.M."/>
            <person name="Davidsen T.M."/>
            <person name="Wayne K.J."/>
            <person name="Tettelin H."/>
            <person name="Glass J.I."/>
            <person name="Rusch D."/>
            <person name="Podicherti R."/>
            <person name="Tsui H.-C.T."/>
            <person name="Winkler M.E."/>
        </authorList>
    </citation>
    <scope>NUCLEOTIDE SEQUENCE</scope>
</reference>
<organism evidence="7">
    <name type="scientific">marine metagenome</name>
    <dbReference type="NCBI Taxonomy" id="408172"/>
    <lineage>
        <taxon>unclassified sequences</taxon>
        <taxon>metagenomes</taxon>
        <taxon>ecological metagenomes</taxon>
    </lineage>
</organism>
<feature type="transmembrane region" description="Helical" evidence="5">
    <location>
        <begin position="35"/>
        <end position="53"/>
    </location>
</feature>